<dbReference type="AlphaFoldDB" id="A0A109W4K7"/>
<dbReference type="SUPFAM" id="SSF53335">
    <property type="entry name" value="S-adenosyl-L-methionine-dependent methyltransferases"/>
    <property type="match status" value="1"/>
</dbReference>
<dbReference type="Gene3D" id="2.20.130.10">
    <property type="entry name" value="CAC2371-like domains"/>
    <property type="match status" value="1"/>
</dbReference>
<dbReference type="InterPro" id="IPR041698">
    <property type="entry name" value="Methyltransf_25"/>
</dbReference>
<dbReference type="GO" id="GO:0008168">
    <property type="term" value="F:methyltransferase activity"/>
    <property type="evidence" value="ECO:0007669"/>
    <property type="project" value="TreeGrafter"/>
</dbReference>
<dbReference type="STRING" id="44742.AXF13_10750"/>
<evidence type="ECO:0000313" key="2">
    <source>
        <dbReference type="EMBL" id="AMD90556.1"/>
    </source>
</evidence>
<proteinExistence type="predicted"/>
<dbReference type="Pfam" id="PF13649">
    <property type="entry name" value="Methyltransf_25"/>
    <property type="match status" value="1"/>
</dbReference>
<dbReference type="EMBL" id="CP014229">
    <property type="protein sequence ID" value="AMD90556.1"/>
    <property type="molecule type" value="Genomic_DNA"/>
</dbReference>
<name>A0A109W4K7_9BACT</name>
<sequence>MKPFNEYSYYYNVLYQNKDYAGETSFILDCLQQQGCWPATLLDLGCGTGRHALEMAHRGLTVTGIDMSTTMLGMGRSLYASMIPPHNGKPLPRLLEGDARNVRLHETFDAVTSLFHVMSYQNSEEDALAELETAKNHLKTGGVFLFDFWYGPGVLTDPPTERDRQMEDEQTLVQRHAHPVHRFNDNIVEVHYSIDLTDKSSGKCSHLTEMHSMRYWFLPELRYLAFQSGFTVAAEGAWLSFDAPTCNTWNAWMALKKC</sequence>
<dbReference type="PANTHER" id="PTHR43464">
    <property type="entry name" value="METHYLTRANSFERASE"/>
    <property type="match status" value="1"/>
</dbReference>
<evidence type="ECO:0000259" key="1">
    <source>
        <dbReference type="Pfam" id="PF13649"/>
    </source>
</evidence>
<feature type="domain" description="Methyltransferase" evidence="1">
    <location>
        <begin position="42"/>
        <end position="142"/>
    </location>
</feature>
<protein>
    <recommendedName>
        <fullName evidence="1">Methyltransferase domain-containing protein</fullName>
    </recommendedName>
</protein>
<dbReference type="PANTHER" id="PTHR43464:SF75">
    <property type="entry name" value="METHYLTRANSFERASE TYPE 11"/>
    <property type="match status" value="1"/>
</dbReference>
<dbReference type="InterPro" id="IPR029063">
    <property type="entry name" value="SAM-dependent_MTases_sf"/>
</dbReference>
<organism evidence="2 3">
    <name type="scientific">Desulfovibrio fairfieldensis</name>
    <dbReference type="NCBI Taxonomy" id="44742"/>
    <lineage>
        <taxon>Bacteria</taxon>
        <taxon>Pseudomonadati</taxon>
        <taxon>Thermodesulfobacteriota</taxon>
        <taxon>Desulfovibrionia</taxon>
        <taxon>Desulfovibrionales</taxon>
        <taxon>Desulfovibrionaceae</taxon>
        <taxon>Desulfovibrio</taxon>
    </lineage>
</organism>
<dbReference type="Proteomes" id="UP000069241">
    <property type="component" value="Chromosome"/>
</dbReference>
<dbReference type="KEGG" id="dfi:AXF13_10750"/>
<accession>A0A109W4K7</accession>
<dbReference type="CDD" id="cd02440">
    <property type="entry name" value="AdoMet_MTases"/>
    <property type="match status" value="1"/>
</dbReference>
<gene>
    <name evidence="2" type="ORF">AXF13_10750</name>
</gene>
<evidence type="ECO:0000313" key="3">
    <source>
        <dbReference type="Proteomes" id="UP000069241"/>
    </source>
</evidence>
<reference evidence="3" key="1">
    <citation type="submission" date="2016-02" db="EMBL/GenBank/DDBJ databases">
        <authorList>
            <person name="Holder M.E."/>
            <person name="Ajami N.J."/>
            <person name="Petrosino J.F."/>
        </authorList>
    </citation>
    <scope>NUCLEOTIDE SEQUENCE [LARGE SCALE GENOMIC DNA]</scope>
    <source>
        <strain evidence="3">CCUG 45958</strain>
    </source>
</reference>
<dbReference type="Gene3D" id="3.40.50.150">
    <property type="entry name" value="Vaccinia Virus protein VP39"/>
    <property type="match status" value="1"/>
</dbReference>
<keyword evidence="3" id="KW-1185">Reference proteome</keyword>